<keyword evidence="2" id="KW-0418">Kinase</keyword>
<sequence>SGVMVGEVEGEVELTPLKEAVERKKDINRSLLALSRILAL</sequence>
<evidence type="ECO:0000313" key="3">
    <source>
        <dbReference type="Proteomes" id="UP000286712"/>
    </source>
</evidence>
<organism evidence="2 4">
    <name type="scientific">Thermus scotoductus</name>
    <dbReference type="NCBI Taxonomy" id="37636"/>
    <lineage>
        <taxon>Bacteria</taxon>
        <taxon>Thermotogati</taxon>
        <taxon>Deinococcota</taxon>
        <taxon>Deinococci</taxon>
        <taxon>Thermales</taxon>
        <taxon>Thermaceae</taxon>
        <taxon>Thermus</taxon>
    </lineage>
</organism>
<proteinExistence type="predicted"/>
<name>A0A430V5N6_THESC</name>
<dbReference type="EMBL" id="PEMN01000067">
    <property type="protein sequence ID" value="RTI19580.1"/>
    <property type="molecule type" value="Genomic_DNA"/>
</dbReference>
<dbReference type="EC" id="2.7.1.11" evidence="2"/>
<feature type="non-terminal residue" evidence="2">
    <location>
        <position position="1"/>
    </location>
</feature>
<dbReference type="GO" id="GO:0003872">
    <property type="term" value="F:6-phosphofructokinase activity"/>
    <property type="evidence" value="ECO:0007669"/>
    <property type="project" value="UniProtKB-EC"/>
</dbReference>
<dbReference type="AlphaFoldDB" id="A0A430V5N6"/>
<dbReference type="EMBL" id="PELW01000131">
    <property type="protein sequence ID" value="RTH26136.1"/>
    <property type="molecule type" value="Genomic_DNA"/>
</dbReference>
<comment type="caution">
    <text evidence="2">The sequence shown here is derived from an EMBL/GenBank/DDBJ whole genome shotgun (WGS) entry which is preliminary data.</text>
</comment>
<evidence type="ECO:0000313" key="1">
    <source>
        <dbReference type="EMBL" id="RTH26136.1"/>
    </source>
</evidence>
<dbReference type="Proteomes" id="UP000288073">
    <property type="component" value="Unassembled WGS sequence"/>
</dbReference>
<gene>
    <name evidence="2" type="ORF">CSW23_03020</name>
    <name evidence="1" type="ORF">CSW40_05610</name>
</gene>
<protein>
    <submittedName>
        <fullName evidence="2">ATP-dependent 6-phosphofructokinase</fullName>
        <ecNumber evidence="2">2.7.1.11</ecNumber>
    </submittedName>
</protein>
<dbReference type="Proteomes" id="UP000286712">
    <property type="component" value="Unassembled WGS sequence"/>
</dbReference>
<evidence type="ECO:0000313" key="4">
    <source>
        <dbReference type="Proteomes" id="UP000288073"/>
    </source>
</evidence>
<evidence type="ECO:0000313" key="2">
    <source>
        <dbReference type="EMBL" id="RTI19580.1"/>
    </source>
</evidence>
<reference evidence="3 4" key="1">
    <citation type="journal article" date="2019" name="Extremophiles">
        <title>Biogeography of thermophiles and predominance of Thermus scotoductus in domestic water heaters.</title>
        <authorList>
            <person name="Wilpiszeski R.L."/>
            <person name="Zhang Z."/>
            <person name="House C.H."/>
        </authorList>
    </citation>
    <scope>NUCLEOTIDE SEQUENCE [LARGE SCALE GENOMIC DNA]</scope>
    <source>
        <strain evidence="2 4">10_S10</strain>
        <strain evidence="1 3">27_S27</strain>
    </source>
</reference>
<keyword evidence="2" id="KW-0808">Transferase</keyword>
<accession>A0A430V5N6</accession>